<comment type="caution">
    <text evidence="1">The sequence shown here is derived from an EMBL/GenBank/DDBJ whole genome shotgun (WGS) entry which is preliminary data.</text>
</comment>
<reference evidence="1" key="2">
    <citation type="journal article" date="2021" name="PeerJ">
        <title>Extensive microbial diversity within the chicken gut microbiome revealed by metagenomics and culture.</title>
        <authorList>
            <person name="Gilroy R."/>
            <person name="Ravi A."/>
            <person name="Getino M."/>
            <person name="Pursley I."/>
            <person name="Horton D.L."/>
            <person name="Alikhan N.F."/>
            <person name="Baker D."/>
            <person name="Gharbi K."/>
            <person name="Hall N."/>
            <person name="Watson M."/>
            <person name="Adriaenssens E.M."/>
            <person name="Foster-Nyarko E."/>
            <person name="Jarju S."/>
            <person name="Secka A."/>
            <person name="Antonio M."/>
            <person name="Oren A."/>
            <person name="Chaudhuri R.R."/>
            <person name="La Ragione R."/>
            <person name="Hildebrand F."/>
            <person name="Pallen M.J."/>
        </authorList>
    </citation>
    <scope>NUCLEOTIDE SEQUENCE</scope>
    <source>
        <strain evidence="1">CHK176-6737</strain>
    </source>
</reference>
<reference evidence="1" key="1">
    <citation type="submission" date="2020-10" db="EMBL/GenBank/DDBJ databases">
        <authorList>
            <person name="Gilroy R."/>
        </authorList>
    </citation>
    <scope>NUCLEOTIDE SEQUENCE</scope>
    <source>
        <strain evidence="1">CHK176-6737</strain>
    </source>
</reference>
<protein>
    <submittedName>
        <fullName evidence="1">Uncharacterized protein</fullName>
    </submittedName>
</protein>
<accession>A0A9D1MV95</accession>
<proteinExistence type="predicted"/>
<gene>
    <name evidence="1" type="ORF">IAD23_06830</name>
</gene>
<organism evidence="1 2">
    <name type="scientific">Candidatus Scybalenecus merdavium</name>
    <dbReference type="NCBI Taxonomy" id="2840939"/>
    <lineage>
        <taxon>Bacteria</taxon>
        <taxon>Bacillati</taxon>
        <taxon>Bacillota</taxon>
        <taxon>Clostridia</taxon>
        <taxon>Eubacteriales</taxon>
        <taxon>Oscillospiraceae</taxon>
        <taxon>Oscillospiraceae incertae sedis</taxon>
        <taxon>Candidatus Scybalenecus</taxon>
    </lineage>
</organism>
<sequence length="186" mass="20630">MKRKKAFAIGSAAVVLAAAAVLFGLWVAGIQTLGTTIDIRPCDAASLQEHMDYYRSVENGSVSVSSEQLFNNEDPFLSDDPADYRDVYIRADVKNYSCFKKSISEARLFISPAELTGVIMTNGSPVTTWVDAFSEENGVYVAHIMYYCGDKADDEVERELRSIRFAWMSNALGEVDLQDAQLQQFA</sequence>
<dbReference type="EMBL" id="DVNM01000038">
    <property type="protein sequence ID" value="HIU69652.1"/>
    <property type="molecule type" value="Genomic_DNA"/>
</dbReference>
<dbReference type="Proteomes" id="UP000824125">
    <property type="component" value="Unassembled WGS sequence"/>
</dbReference>
<dbReference type="AlphaFoldDB" id="A0A9D1MV95"/>
<evidence type="ECO:0000313" key="2">
    <source>
        <dbReference type="Proteomes" id="UP000824125"/>
    </source>
</evidence>
<evidence type="ECO:0000313" key="1">
    <source>
        <dbReference type="EMBL" id="HIU69652.1"/>
    </source>
</evidence>
<name>A0A9D1MV95_9FIRM</name>